<organism evidence="1 2">
    <name type="scientific">Pleurodeles waltl</name>
    <name type="common">Iberian ribbed newt</name>
    <dbReference type="NCBI Taxonomy" id="8319"/>
    <lineage>
        <taxon>Eukaryota</taxon>
        <taxon>Metazoa</taxon>
        <taxon>Chordata</taxon>
        <taxon>Craniata</taxon>
        <taxon>Vertebrata</taxon>
        <taxon>Euteleostomi</taxon>
        <taxon>Amphibia</taxon>
        <taxon>Batrachia</taxon>
        <taxon>Caudata</taxon>
        <taxon>Salamandroidea</taxon>
        <taxon>Salamandridae</taxon>
        <taxon>Pleurodelinae</taxon>
        <taxon>Pleurodeles</taxon>
    </lineage>
</organism>
<dbReference type="AlphaFoldDB" id="A0AAV7VSU9"/>
<proteinExistence type="predicted"/>
<comment type="caution">
    <text evidence="1">The sequence shown here is derived from an EMBL/GenBank/DDBJ whole genome shotgun (WGS) entry which is preliminary data.</text>
</comment>
<protein>
    <submittedName>
        <fullName evidence="1">Uncharacterized protein</fullName>
    </submittedName>
</protein>
<sequence length="92" mass="10479">MGKWQRHLRSTTALSSHTIQSLADMRGFLEEITVQELTAEARQDMKVDISSEEMGLAIRDIQTVKVQGLNSLQPELYRKLASELALHLRNML</sequence>
<accession>A0AAV7VSU9</accession>
<evidence type="ECO:0000313" key="1">
    <source>
        <dbReference type="EMBL" id="KAJ1203641.1"/>
    </source>
</evidence>
<keyword evidence="2" id="KW-1185">Reference proteome</keyword>
<dbReference type="EMBL" id="JANPWB010000003">
    <property type="protein sequence ID" value="KAJ1203641.1"/>
    <property type="molecule type" value="Genomic_DNA"/>
</dbReference>
<name>A0AAV7VSU9_PLEWA</name>
<gene>
    <name evidence="1" type="ORF">NDU88_007425</name>
</gene>
<evidence type="ECO:0000313" key="2">
    <source>
        <dbReference type="Proteomes" id="UP001066276"/>
    </source>
</evidence>
<dbReference type="Proteomes" id="UP001066276">
    <property type="component" value="Chromosome 2_1"/>
</dbReference>
<reference evidence="1" key="1">
    <citation type="journal article" date="2022" name="bioRxiv">
        <title>Sequencing and chromosome-scale assembly of the giantPleurodeles waltlgenome.</title>
        <authorList>
            <person name="Brown T."/>
            <person name="Elewa A."/>
            <person name="Iarovenko S."/>
            <person name="Subramanian E."/>
            <person name="Araus A.J."/>
            <person name="Petzold A."/>
            <person name="Susuki M."/>
            <person name="Suzuki K.-i.T."/>
            <person name="Hayashi T."/>
            <person name="Toyoda A."/>
            <person name="Oliveira C."/>
            <person name="Osipova E."/>
            <person name="Leigh N.D."/>
            <person name="Simon A."/>
            <person name="Yun M.H."/>
        </authorList>
    </citation>
    <scope>NUCLEOTIDE SEQUENCE</scope>
    <source>
        <strain evidence="1">20211129_DDA</strain>
        <tissue evidence="1">Liver</tissue>
    </source>
</reference>